<reference evidence="4" key="1">
    <citation type="journal article" date="2023" name="Mol. Biol. Evol.">
        <title>Third-Generation Sequencing Reveals the Adaptive Role of the Epigenome in Three Deep-Sea Polychaetes.</title>
        <authorList>
            <person name="Perez M."/>
            <person name="Aroh O."/>
            <person name="Sun Y."/>
            <person name="Lan Y."/>
            <person name="Juniper S.K."/>
            <person name="Young C.R."/>
            <person name="Angers B."/>
            <person name="Qian P.Y."/>
        </authorList>
    </citation>
    <scope>NUCLEOTIDE SEQUENCE</scope>
    <source>
        <strain evidence="4">R07B-5</strain>
    </source>
</reference>
<accession>A0AAD9NY89</accession>
<organism evidence="4 5">
    <name type="scientific">Ridgeia piscesae</name>
    <name type="common">Tubeworm</name>
    <dbReference type="NCBI Taxonomy" id="27915"/>
    <lineage>
        <taxon>Eukaryota</taxon>
        <taxon>Metazoa</taxon>
        <taxon>Spiralia</taxon>
        <taxon>Lophotrochozoa</taxon>
        <taxon>Annelida</taxon>
        <taxon>Polychaeta</taxon>
        <taxon>Sedentaria</taxon>
        <taxon>Canalipalpata</taxon>
        <taxon>Sabellida</taxon>
        <taxon>Siboglinidae</taxon>
        <taxon>Ridgeia</taxon>
    </lineage>
</organism>
<dbReference type="EMBL" id="JAODUO010000258">
    <property type="protein sequence ID" value="KAK2184647.1"/>
    <property type="molecule type" value="Genomic_DNA"/>
</dbReference>
<protein>
    <recommendedName>
        <fullName evidence="3">Trs120/TRAPPC9 N-terminal domain-containing protein</fullName>
    </recommendedName>
</protein>
<dbReference type="GO" id="GO:0005802">
    <property type="term" value="C:trans-Golgi network"/>
    <property type="evidence" value="ECO:0007669"/>
    <property type="project" value="TreeGrafter"/>
</dbReference>
<feature type="domain" description="Trs120/TRAPPC9 N-terminal" evidence="3">
    <location>
        <begin position="66"/>
        <end position="313"/>
    </location>
</feature>
<dbReference type="Proteomes" id="UP001209878">
    <property type="component" value="Unassembled WGS sequence"/>
</dbReference>
<evidence type="ECO:0000256" key="2">
    <source>
        <dbReference type="SAM" id="MobiDB-lite"/>
    </source>
</evidence>
<dbReference type="AlphaFoldDB" id="A0AAD9NY89"/>
<dbReference type="InterPro" id="IPR058563">
    <property type="entry name" value="Trs120_TRAPPC9_N"/>
</dbReference>
<comment type="similarity">
    <text evidence="1">Belongs to the NIBP family.</text>
</comment>
<evidence type="ECO:0000313" key="4">
    <source>
        <dbReference type="EMBL" id="KAK2184647.1"/>
    </source>
</evidence>
<keyword evidence="5" id="KW-1185">Reference proteome</keyword>
<comment type="caution">
    <text evidence="4">The sequence shown here is derived from an EMBL/GenBank/DDBJ whole genome shotgun (WGS) entry which is preliminary data.</text>
</comment>
<dbReference type="PANTHER" id="PTHR21512">
    <property type="entry name" value="TRAFFICKING PROTEIN PARTICLE COMPLEX SUBUNIT 9"/>
    <property type="match status" value="1"/>
</dbReference>
<evidence type="ECO:0000256" key="1">
    <source>
        <dbReference type="ARBA" id="ARBA00008459"/>
    </source>
</evidence>
<gene>
    <name evidence="4" type="ORF">NP493_259g02024</name>
</gene>
<dbReference type="InterPro" id="IPR013935">
    <property type="entry name" value="Trs120_TRAPPC9"/>
</dbReference>
<sequence>MSIVDYGQCAEDHQRMLVLVQQVGCHMASKTFSRLFDRIAKVQEVDIPNNNRTVHLRYKKTYAKKNSEWGDFQAHRKIIGLICLGAYEDEDEVTQLSKLYSDITQLYSSTLFDSRLFIFGPEVIDRSANNQRNGAVKSGAKSKRLRSDSRGPFDDPLSASLLQRTACSQEQTQEQVLSECKKSPAKLVSGSTHIIHYPTTEDCGTLEERLKEFVASLFWVLEGKRLDRSFERQERIPMLTAPFEKKDMVGLDIDSRTYRKRYQGRLRKQTGDLCLLAGLPGEAVLQYQAALDILKVAADWLWVAACYEGMCSASVSKVEPQVEKTSFQRNMSFSMKRGASALNEAGLLIGSLTRAYSNGLDLTDDRLRNCLLPRDVVDKYREAMMHYSKFKNAGIIELEACLKACRVLIKHKAKL</sequence>
<dbReference type="PANTHER" id="PTHR21512:SF5">
    <property type="entry name" value="TRAFFICKING PROTEIN PARTICLE COMPLEX SUBUNIT 9"/>
    <property type="match status" value="1"/>
</dbReference>
<name>A0AAD9NY89_RIDPI</name>
<feature type="region of interest" description="Disordered" evidence="2">
    <location>
        <begin position="130"/>
        <end position="152"/>
    </location>
</feature>
<evidence type="ECO:0000259" key="3">
    <source>
        <dbReference type="Pfam" id="PF08626"/>
    </source>
</evidence>
<evidence type="ECO:0000313" key="5">
    <source>
        <dbReference type="Proteomes" id="UP001209878"/>
    </source>
</evidence>
<dbReference type="Pfam" id="PF08626">
    <property type="entry name" value="TRAPPC9-Trs120"/>
    <property type="match status" value="1"/>
</dbReference>
<proteinExistence type="inferred from homology"/>